<evidence type="ECO:0000256" key="2">
    <source>
        <dbReference type="ARBA" id="ARBA00023134"/>
    </source>
</evidence>
<dbReference type="AlphaFoldDB" id="A0A1Y2APB6"/>
<feature type="binding site" evidence="3">
    <location>
        <begin position="132"/>
        <end position="135"/>
    </location>
    <ligand>
        <name>GTP</name>
        <dbReference type="ChEBI" id="CHEBI:37565"/>
    </ligand>
</feature>
<accession>A0A1Y2APB6</accession>
<keyword evidence="1 3" id="KW-0547">Nucleotide-binding</keyword>
<keyword evidence="2 3" id="KW-0342">GTP-binding</keyword>
<organism evidence="8 9">
    <name type="scientific">Neocallimastix californiae</name>
    <dbReference type="NCBI Taxonomy" id="1754190"/>
    <lineage>
        <taxon>Eukaryota</taxon>
        <taxon>Fungi</taxon>
        <taxon>Fungi incertae sedis</taxon>
        <taxon>Chytridiomycota</taxon>
        <taxon>Chytridiomycota incertae sedis</taxon>
        <taxon>Neocallimastigomycetes</taxon>
        <taxon>Neocallimastigales</taxon>
        <taxon>Neocallimastigaceae</taxon>
        <taxon>Neocallimastix</taxon>
    </lineage>
</organism>
<evidence type="ECO:0000313" key="9">
    <source>
        <dbReference type="Proteomes" id="UP000193920"/>
    </source>
</evidence>
<evidence type="ECO:0000256" key="7">
    <source>
        <dbReference type="SAM" id="MobiDB-lite"/>
    </source>
</evidence>
<name>A0A1Y2APB6_9FUNG</name>
<dbReference type="PROSITE" id="PS51419">
    <property type="entry name" value="RAB"/>
    <property type="match status" value="1"/>
</dbReference>
<evidence type="ECO:0000256" key="4">
    <source>
        <dbReference type="PIRSR" id="PIRSR606689-2"/>
    </source>
</evidence>
<dbReference type="GO" id="GO:0046872">
    <property type="term" value="F:metal ion binding"/>
    <property type="evidence" value="ECO:0007669"/>
    <property type="project" value="UniProtKB-KW"/>
</dbReference>
<keyword evidence="6" id="KW-0175">Coiled coil</keyword>
<keyword evidence="8" id="KW-0378">Hydrolase</keyword>
<dbReference type="STRING" id="1754190.A0A1Y2APB6"/>
<dbReference type="OrthoDB" id="14717at2759"/>
<dbReference type="SMART" id="SM00178">
    <property type="entry name" value="SAR"/>
    <property type="match status" value="1"/>
</dbReference>
<feature type="binding site" evidence="4">
    <location>
        <position position="54"/>
    </location>
    <ligand>
        <name>Mg(2+)</name>
        <dbReference type="ChEBI" id="CHEBI:18420"/>
    </ligand>
</feature>
<dbReference type="InterPro" id="IPR051995">
    <property type="entry name" value="Ciliary_GTPase"/>
</dbReference>
<evidence type="ECO:0000256" key="5">
    <source>
        <dbReference type="RuleBase" id="RU003925"/>
    </source>
</evidence>
<feature type="binding site" evidence="3">
    <location>
        <begin position="30"/>
        <end position="37"/>
    </location>
    <ligand>
        <name>GTP</name>
        <dbReference type="ChEBI" id="CHEBI:37565"/>
    </ligand>
</feature>
<gene>
    <name evidence="8" type="ORF">LY90DRAFT_675200</name>
</gene>
<dbReference type="Gene3D" id="3.40.50.300">
    <property type="entry name" value="P-loop containing nucleotide triphosphate hydrolases"/>
    <property type="match status" value="1"/>
</dbReference>
<comment type="similarity">
    <text evidence="5">Belongs to the small GTPase superfamily. Arf family.</text>
</comment>
<protein>
    <submittedName>
        <fullName evidence="8">p-loop containing nucleoside triphosphate hydrolase protein</fullName>
    </submittedName>
</protein>
<dbReference type="GO" id="GO:0005525">
    <property type="term" value="F:GTP binding"/>
    <property type="evidence" value="ECO:0007669"/>
    <property type="project" value="UniProtKB-KW"/>
</dbReference>
<dbReference type="NCBIfam" id="TIGR00231">
    <property type="entry name" value="small_GTP"/>
    <property type="match status" value="1"/>
</dbReference>
<dbReference type="GO" id="GO:0003924">
    <property type="term" value="F:GTPase activity"/>
    <property type="evidence" value="ECO:0007669"/>
    <property type="project" value="InterPro"/>
</dbReference>
<dbReference type="PRINTS" id="PR00328">
    <property type="entry name" value="SAR1GTPBP"/>
</dbReference>
<dbReference type="InterPro" id="IPR027417">
    <property type="entry name" value="P-loop_NTPase"/>
</dbReference>
<dbReference type="PROSITE" id="PS51417">
    <property type="entry name" value="ARF"/>
    <property type="match status" value="1"/>
</dbReference>
<dbReference type="PANTHER" id="PTHR46090">
    <property type="entry name" value="ADP-RIBOSYLATION FACTOR-LIKE PROTEIN 13B"/>
    <property type="match status" value="1"/>
</dbReference>
<dbReference type="InterPro" id="IPR005225">
    <property type="entry name" value="Small_GTP-bd"/>
</dbReference>
<evidence type="ECO:0000313" key="8">
    <source>
        <dbReference type="EMBL" id="ORY24419.1"/>
    </source>
</evidence>
<dbReference type="Proteomes" id="UP000193920">
    <property type="component" value="Unassembled WGS sequence"/>
</dbReference>
<dbReference type="SMART" id="SM00177">
    <property type="entry name" value="ARF"/>
    <property type="match status" value="1"/>
</dbReference>
<evidence type="ECO:0000256" key="3">
    <source>
        <dbReference type="PIRSR" id="PIRSR606689-1"/>
    </source>
</evidence>
<dbReference type="InterPro" id="IPR006689">
    <property type="entry name" value="Small_GTPase_ARF/SAR"/>
</dbReference>
<feature type="binding site" evidence="3">
    <location>
        <position position="76"/>
    </location>
    <ligand>
        <name>GTP</name>
        <dbReference type="ChEBI" id="CHEBI:37565"/>
    </ligand>
</feature>
<evidence type="ECO:0000256" key="1">
    <source>
        <dbReference type="ARBA" id="ARBA00022741"/>
    </source>
</evidence>
<proteinExistence type="inferred from homology"/>
<keyword evidence="9" id="KW-1185">Reference proteome</keyword>
<comment type="caution">
    <text evidence="8">The sequence shown here is derived from an EMBL/GenBank/DDBJ whole genome shotgun (WGS) entry which is preliminary data.</text>
</comment>
<sequence length="297" mass="34843">MGYYFSCCCCRYNFFSSKKETEKPTFLIIGINDTGKTTLLHRLMNDNVEVPTPTWGFTTETVKVNKKEITLYDVGGSPTIRGIWNNYYAEIYGIIFVVDVSNEENINQSKELLPEVLKDQRLKGKPILIIANKVDKIESFEYMEVYNKLNIEQHVLDGITTIDKILIYPCTCLLVKGKRDSRIDSCIEWLIQKVKENKDYLKKKIQEDVQVQQEQYKLEQEEKKKRVEEYRKLRELQDKQKQQEQQFISNTIYNADDIQDNINSEQIELLTKEDKGRSKSRSNKSVKIYPEEAITSD</sequence>
<evidence type="ECO:0000256" key="6">
    <source>
        <dbReference type="SAM" id="Coils"/>
    </source>
</evidence>
<dbReference type="PANTHER" id="PTHR46090:SF2">
    <property type="entry name" value="ADP-RIBOSYLATION FACTOR-LIKE PROTEIN 13B"/>
    <property type="match status" value="1"/>
</dbReference>
<feature type="region of interest" description="Disordered" evidence="7">
    <location>
        <begin position="272"/>
        <end position="297"/>
    </location>
</feature>
<feature type="coiled-coil region" evidence="6">
    <location>
        <begin position="202"/>
        <end position="246"/>
    </location>
</feature>
<dbReference type="EMBL" id="MCOG01000222">
    <property type="protein sequence ID" value="ORY24419.1"/>
    <property type="molecule type" value="Genomic_DNA"/>
</dbReference>
<dbReference type="SUPFAM" id="SSF52540">
    <property type="entry name" value="P-loop containing nucleoside triphosphate hydrolases"/>
    <property type="match status" value="1"/>
</dbReference>
<keyword evidence="4" id="KW-0479">Metal-binding</keyword>
<feature type="binding site" evidence="4">
    <location>
        <position position="37"/>
    </location>
    <ligand>
        <name>Mg(2+)</name>
        <dbReference type="ChEBI" id="CHEBI:18420"/>
    </ligand>
</feature>
<reference evidence="8 9" key="1">
    <citation type="submission" date="2016-08" db="EMBL/GenBank/DDBJ databases">
        <title>A Parts List for Fungal Cellulosomes Revealed by Comparative Genomics.</title>
        <authorList>
            <consortium name="DOE Joint Genome Institute"/>
            <person name="Haitjema C.H."/>
            <person name="Gilmore S.P."/>
            <person name="Henske J.K."/>
            <person name="Solomon K.V."/>
            <person name="De Groot R."/>
            <person name="Kuo A."/>
            <person name="Mondo S.J."/>
            <person name="Salamov A.A."/>
            <person name="Labutti K."/>
            <person name="Zhao Z."/>
            <person name="Chiniquy J."/>
            <person name="Barry K."/>
            <person name="Brewer H.M."/>
            <person name="Purvine S.O."/>
            <person name="Wright A.T."/>
            <person name="Boxma B."/>
            <person name="Van Alen T."/>
            <person name="Hackstein J.H."/>
            <person name="Baker S.E."/>
            <person name="Grigoriev I.V."/>
            <person name="O'Malley M.A."/>
        </authorList>
    </citation>
    <scope>NUCLEOTIDE SEQUENCE [LARGE SCALE GENOMIC DNA]</scope>
    <source>
        <strain evidence="8 9">G1</strain>
    </source>
</reference>
<keyword evidence="4" id="KW-0460">Magnesium</keyword>
<dbReference type="Pfam" id="PF00025">
    <property type="entry name" value="Arf"/>
    <property type="match status" value="1"/>
</dbReference>